<dbReference type="InterPro" id="IPR003018">
    <property type="entry name" value="GAF"/>
</dbReference>
<dbReference type="eggNOG" id="COG2205">
    <property type="taxonomic scope" value="Bacteria"/>
</dbReference>
<name>M2ZJI3_9PROT</name>
<dbReference type="InterPro" id="IPR029016">
    <property type="entry name" value="GAF-like_dom_sf"/>
</dbReference>
<dbReference type="AlphaFoldDB" id="M2ZJI3"/>
<dbReference type="Proteomes" id="UP000011744">
    <property type="component" value="Unassembled WGS sequence"/>
</dbReference>
<dbReference type="SUPFAM" id="SSF55781">
    <property type="entry name" value="GAF domain-like"/>
    <property type="match status" value="1"/>
</dbReference>
<dbReference type="RefSeq" id="WP_008622962.1">
    <property type="nucleotide sequence ID" value="NZ_AONQ01000203.1"/>
</dbReference>
<evidence type="ECO:0000313" key="3">
    <source>
        <dbReference type="Proteomes" id="UP000011744"/>
    </source>
</evidence>
<reference evidence="2 3" key="1">
    <citation type="journal article" date="2014" name="Genome Announc.">
        <title>Draft Genome Sequence of Magnetospirillum sp. Strain SO-1, a Freshwater Magnetotactic Bacterium Isolated from the Ol'khovka River, Russia.</title>
        <authorList>
            <person name="Grouzdev D.S."/>
            <person name="Dziuba M.V."/>
            <person name="Sukhacheva M.S."/>
            <person name="Mardanov A.V."/>
            <person name="Beletskiy A.V."/>
            <person name="Kuznetsov B.B."/>
            <person name="Skryabin K.G."/>
        </authorList>
    </citation>
    <scope>NUCLEOTIDE SEQUENCE [LARGE SCALE GENOMIC DNA]</scope>
    <source>
        <strain evidence="2 3">SO-1</strain>
    </source>
</reference>
<dbReference type="EMBL" id="AONQ01000203">
    <property type="protein sequence ID" value="EME67472.1"/>
    <property type="molecule type" value="Genomic_DNA"/>
</dbReference>
<proteinExistence type="predicted"/>
<dbReference type="OrthoDB" id="9810730at2"/>
<feature type="non-terminal residue" evidence="2">
    <location>
        <position position="1"/>
    </location>
</feature>
<sequence length="171" mass="18615">VLQAQSRQLAAQRWVKTNQAAIQSELQAATTVPGLARRFLASLAPLLNVGHGVFFVYVEAERHLRLLGSYAYLERKDFNQCFALGQGLVGQCALERQPIVITAPPDDYVHIGSALGEAVPRSIVVLPVLHGGRLMGVVELATFEVFGPDQEALLDGVMPILAMTLEVLERN</sequence>
<organism evidence="2 3">
    <name type="scientific">Paramagnetospirillum caucaseum</name>
    <dbReference type="NCBI Taxonomy" id="1244869"/>
    <lineage>
        <taxon>Bacteria</taxon>
        <taxon>Pseudomonadati</taxon>
        <taxon>Pseudomonadota</taxon>
        <taxon>Alphaproteobacteria</taxon>
        <taxon>Rhodospirillales</taxon>
        <taxon>Magnetospirillaceae</taxon>
        <taxon>Paramagnetospirillum</taxon>
    </lineage>
</organism>
<accession>M2ZJI3</accession>
<keyword evidence="3" id="KW-1185">Reference proteome</keyword>
<evidence type="ECO:0000259" key="1">
    <source>
        <dbReference type="Pfam" id="PF13185"/>
    </source>
</evidence>
<feature type="non-terminal residue" evidence="2">
    <location>
        <position position="171"/>
    </location>
</feature>
<dbReference type="Gene3D" id="3.30.450.40">
    <property type="match status" value="1"/>
</dbReference>
<comment type="caution">
    <text evidence="2">The sequence shown here is derived from an EMBL/GenBank/DDBJ whole genome shotgun (WGS) entry which is preliminary data.</text>
</comment>
<dbReference type="Pfam" id="PF13185">
    <property type="entry name" value="GAF_2"/>
    <property type="match status" value="1"/>
</dbReference>
<feature type="domain" description="GAF" evidence="1">
    <location>
        <begin position="30"/>
        <end position="165"/>
    </location>
</feature>
<gene>
    <name evidence="2" type="ORF">H261_23342</name>
</gene>
<protein>
    <recommendedName>
        <fullName evidence="1">GAF domain-containing protein</fullName>
    </recommendedName>
</protein>
<evidence type="ECO:0000313" key="2">
    <source>
        <dbReference type="EMBL" id="EME67472.1"/>
    </source>
</evidence>